<evidence type="ECO:0000313" key="3">
    <source>
        <dbReference type="Proteomes" id="UP000316621"/>
    </source>
</evidence>
<organism evidence="2 3">
    <name type="scientific">Papaver somniferum</name>
    <name type="common">Opium poppy</name>
    <dbReference type="NCBI Taxonomy" id="3469"/>
    <lineage>
        <taxon>Eukaryota</taxon>
        <taxon>Viridiplantae</taxon>
        <taxon>Streptophyta</taxon>
        <taxon>Embryophyta</taxon>
        <taxon>Tracheophyta</taxon>
        <taxon>Spermatophyta</taxon>
        <taxon>Magnoliopsida</taxon>
        <taxon>Ranunculales</taxon>
        <taxon>Papaveraceae</taxon>
        <taxon>Papaveroideae</taxon>
        <taxon>Papaver</taxon>
    </lineage>
</organism>
<protein>
    <submittedName>
        <fullName evidence="2">Uncharacterized protein</fullName>
    </submittedName>
</protein>
<dbReference type="PANTHER" id="PTHR34190:SF10">
    <property type="entry name" value="TERNARY COMPLEX FACTOR MIP1 LEUCINE-ZIPPER DOMAIN-CONTAINING PROTEIN"/>
    <property type="match status" value="1"/>
</dbReference>
<proteinExistence type="predicted"/>
<accession>A0A4Y7JT01</accession>
<gene>
    <name evidence="2" type="ORF">C5167_024624</name>
</gene>
<dbReference type="OMA" id="MEHEANQ"/>
<dbReference type="PANTHER" id="PTHR34190">
    <property type="entry name" value="EXPRESSED PROTEIN"/>
    <property type="match status" value="1"/>
</dbReference>
<feature type="region of interest" description="Disordered" evidence="1">
    <location>
        <begin position="132"/>
        <end position="160"/>
    </location>
</feature>
<name>A0A4Y7JT01_PAPSO</name>
<evidence type="ECO:0000256" key="1">
    <source>
        <dbReference type="SAM" id="MobiDB-lite"/>
    </source>
</evidence>
<keyword evidence="3" id="KW-1185">Reference proteome</keyword>
<evidence type="ECO:0000313" key="2">
    <source>
        <dbReference type="EMBL" id="RZC62869.1"/>
    </source>
</evidence>
<dbReference type="Gramene" id="RZC62869">
    <property type="protein sequence ID" value="RZC62869"/>
    <property type="gene ID" value="C5167_024624"/>
</dbReference>
<dbReference type="AlphaFoldDB" id="A0A4Y7JT01"/>
<reference evidence="2 3" key="1">
    <citation type="journal article" date="2018" name="Science">
        <title>The opium poppy genome and morphinan production.</title>
        <authorList>
            <person name="Guo L."/>
            <person name="Winzer T."/>
            <person name="Yang X."/>
            <person name="Li Y."/>
            <person name="Ning Z."/>
            <person name="He Z."/>
            <person name="Teodor R."/>
            <person name="Lu Y."/>
            <person name="Bowser T.A."/>
            <person name="Graham I.A."/>
            <person name="Ye K."/>
        </authorList>
    </citation>
    <scope>NUCLEOTIDE SEQUENCE [LARGE SCALE GENOMIC DNA]</scope>
    <source>
        <strain evidence="3">cv. HN1</strain>
        <tissue evidence="2">Leaves</tissue>
    </source>
</reference>
<dbReference type="EMBL" id="CM010719">
    <property type="protein sequence ID" value="RZC62869.1"/>
    <property type="molecule type" value="Genomic_DNA"/>
</dbReference>
<dbReference type="Proteomes" id="UP000316621">
    <property type="component" value="Chromosome 5"/>
</dbReference>
<sequence length="181" mass="20591">MEHEANQKSSSPPPISIISRLDRLDRVVHYMEEKHSMSQREFSTAKDFDYNRVKPLATALDEIRVKGTLVERISMLESSVLQLVSIEMEEGAYSSSSSSTFAVPENADLESFPTKQGRAKFISFVNQKDDYATPSESSLEEEHNMISNKPRSKRKGRSPSLMMSSLRYRGKWLGCFHTPTH</sequence>